<evidence type="ECO:0000313" key="1">
    <source>
        <dbReference type="EMBL" id="JAI02157.1"/>
    </source>
</evidence>
<sequence>MISTLQITFDLTYFPFHTQSLHIH</sequence>
<dbReference type="AlphaFoldDB" id="A0A0E9XI80"/>
<name>A0A0E9XI80_ANGAN</name>
<reference evidence="1" key="2">
    <citation type="journal article" date="2015" name="Fish Shellfish Immunol.">
        <title>Early steps in the European eel (Anguilla anguilla)-Vibrio vulnificus interaction in the gills: Role of the RtxA13 toxin.</title>
        <authorList>
            <person name="Callol A."/>
            <person name="Pajuelo D."/>
            <person name="Ebbesson L."/>
            <person name="Teles M."/>
            <person name="MacKenzie S."/>
            <person name="Amaro C."/>
        </authorList>
    </citation>
    <scope>NUCLEOTIDE SEQUENCE</scope>
</reference>
<reference evidence="1" key="1">
    <citation type="submission" date="2014-11" db="EMBL/GenBank/DDBJ databases">
        <authorList>
            <person name="Amaro Gonzalez C."/>
        </authorList>
    </citation>
    <scope>NUCLEOTIDE SEQUENCE</scope>
</reference>
<organism evidence="1">
    <name type="scientific">Anguilla anguilla</name>
    <name type="common">European freshwater eel</name>
    <name type="synonym">Muraena anguilla</name>
    <dbReference type="NCBI Taxonomy" id="7936"/>
    <lineage>
        <taxon>Eukaryota</taxon>
        <taxon>Metazoa</taxon>
        <taxon>Chordata</taxon>
        <taxon>Craniata</taxon>
        <taxon>Vertebrata</taxon>
        <taxon>Euteleostomi</taxon>
        <taxon>Actinopterygii</taxon>
        <taxon>Neopterygii</taxon>
        <taxon>Teleostei</taxon>
        <taxon>Anguilliformes</taxon>
        <taxon>Anguillidae</taxon>
        <taxon>Anguilla</taxon>
    </lineage>
</organism>
<accession>A0A0E9XI80</accession>
<proteinExistence type="predicted"/>
<protein>
    <submittedName>
        <fullName evidence="1">Uncharacterized protein</fullName>
    </submittedName>
</protein>
<dbReference type="EMBL" id="GBXM01006421">
    <property type="protein sequence ID" value="JAI02157.1"/>
    <property type="molecule type" value="Transcribed_RNA"/>
</dbReference>